<organism evidence="1 2">
    <name type="scientific">Pseudoalteromonas undina</name>
    <dbReference type="NCBI Taxonomy" id="43660"/>
    <lineage>
        <taxon>Bacteria</taxon>
        <taxon>Pseudomonadati</taxon>
        <taxon>Pseudomonadota</taxon>
        <taxon>Gammaproteobacteria</taxon>
        <taxon>Alteromonadales</taxon>
        <taxon>Pseudoalteromonadaceae</taxon>
        <taxon>Pseudoalteromonas</taxon>
    </lineage>
</organism>
<proteinExistence type="predicted"/>
<dbReference type="Proteomes" id="UP001374952">
    <property type="component" value="Unassembled WGS sequence"/>
</dbReference>
<evidence type="ECO:0000313" key="1">
    <source>
        <dbReference type="EMBL" id="MEL0606492.1"/>
    </source>
</evidence>
<accession>A0ACC6R9B7</accession>
<protein>
    <submittedName>
        <fullName evidence="1">Xanthine dehydrogenase small subunit</fullName>
    </submittedName>
</protein>
<sequence>MRTKEGCATGDCGSCTILVVEEKTNLNGNPVWHYLTMNSCLLLLGNAHAKHIVTVEAVTAGLYPTLNDLHPV</sequence>
<comment type="caution">
    <text evidence="1">The sequence shown here is derived from an EMBL/GenBank/DDBJ whole genome shotgun (WGS) entry which is preliminary data.</text>
</comment>
<keyword evidence="2" id="KW-1185">Reference proteome</keyword>
<dbReference type="EMBL" id="JBAKAX010000100">
    <property type="protein sequence ID" value="MEL0606492.1"/>
    <property type="molecule type" value="Genomic_DNA"/>
</dbReference>
<evidence type="ECO:0000313" key="2">
    <source>
        <dbReference type="Proteomes" id="UP001374952"/>
    </source>
</evidence>
<name>A0ACC6R9B7_9GAMM</name>
<feature type="non-terminal residue" evidence="1">
    <location>
        <position position="72"/>
    </location>
</feature>
<gene>
    <name evidence="1" type="ORF">V6250_20270</name>
</gene>
<reference evidence="1" key="1">
    <citation type="submission" date="2024-02" db="EMBL/GenBank/DDBJ databases">
        <title>Bacteria isolated from the canopy kelp, Nereocystis luetkeana.</title>
        <authorList>
            <person name="Pfister C.A."/>
            <person name="Younker I.T."/>
            <person name="Light S.H."/>
        </authorList>
    </citation>
    <scope>NUCLEOTIDE SEQUENCE</scope>
    <source>
        <strain evidence="1">TN.2.01</strain>
    </source>
</reference>